<proteinExistence type="predicted"/>
<organism evidence="1 2">
    <name type="scientific">Frankliniella fusca</name>
    <dbReference type="NCBI Taxonomy" id="407009"/>
    <lineage>
        <taxon>Eukaryota</taxon>
        <taxon>Metazoa</taxon>
        <taxon>Ecdysozoa</taxon>
        <taxon>Arthropoda</taxon>
        <taxon>Hexapoda</taxon>
        <taxon>Insecta</taxon>
        <taxon>Pterygota</taxon>
        <taxon>Neoptera</taxon>
        <taxon>Paraneoptera</taxon>
        <taxon>Thysanoptera</taxon>
        <taxon>Terebrantia</taxon>
        <taxon>Thripoidea</taxon>
        <taxon>Thripidae</taxon>
        <taxon>Frankliniella</taxon>
    </lineage>
</organism>
<name>A0AAE1H695_9NEOP</name>
<accession>A0AAE1H695</accession>
<dbReference type="AlphaFoldDB" id="A0AAE1H695"/>
<evidence type="ECO:0000313" key="1">
    <source>
        <dbReference type="EMBL" id="KAK3914505.1"/>
    </source>
</evidence>
<reference evidence="1" key="1">
    <citation type="submission" date="2021-07" db="EMBL/GenBank/DDBJ databases">
        <authorList>
            <person name="Catto M.A."/>
            <person name="Jacobson A."/>
            <person name="Kennedy G."/>
            <person name="Labadie P."/>
            <person name="Hunt B.G."/>
            <person name="Srinivasan R."/>
        </authorList>
    </citation>
    <scope>NUCLEOTIDE SEQUENCE</scope>
    <source>
        <strain evidence="1">PL_HMW_Pooled</strain>
        <tissue evidence="1">Head</tissue>
    </source>
</reference>
<gene>
    <name evidence="1" type="ORF">KUF71_023906</name>
</gene>
<comment type="caution">
    <text evidence="1">The sequence shown here is derived from an EMBL/GenBank/DDBJ whole genome shotgun (WGS) entry which is preliminary data.</text>
</comment>
<sequence length="100" mass="11611">MERDSVHASIEKKIKKVDIFTHQEWYGYIRTEKVNKPHYVLVQVKQDDFVSFKDLAHGNFSWQKLQVSNIQDITIDVNTPDTVAASRENSVSKQINISFS</sequence>
<keyword evidence="2" id="KW-1185">Reference proteome</keyword>
<evidence type="ECO:0000313" key="2">
    <source>
        <dbReference type="Proteomes" id="UP001219518"/>
    </source>
</evidence>
<dbReference type="Proteomes" id="UP001219518">
    <property type="component" value="Unassembled WGS sequence"/>
</dbReference>
<reference evidence="1" key="2">
    <citation type="journal article" date="2023" name="BMC Genomics">
        <title>Pest status, molecular evolution, and epigenetic factors derived from the genome assembly of Frankliniella fusca, a thysanopteran phytovirus vector.</title>
        <authorList>
            <person name="Catto M.A."/>
            <person name="Labadie P.E."/>
            <person name="Jacobson A.L."/>
            <person name="Kennedy G.G."/>
            <person name="Srinivasan R."/>
            <person name="Hunt B.G."/>
        </authorList>
    </citation>
    <scope>NUCLEOTIDE SEQUENCE</scope>
    <source>
        <strain evidence="1">PL_HMW_Pooled</strain>
    </source>
</reference>
<protein>
    <submittedName>
        <fullName evidence="1">Fimbrial-like protein YcbV</fullName>
    </submittedName>
</protein>
<dbReference type="EMBL" id="JAHWGI010000382">
    <property type="protein sequence ID" value="KAK3914505.1"/>
    <property type="molecule type" value="Genomic_DNA"/>
</dbReference>